<dbReference type="Pfam" id="PF02769">
    <property type="entry name" value="AIRS_C"/>
    <property type="match status" value="1"/>
</dbReference>
<accession>A0ABU1EKC8</accession>
<dbReference type="Pfam" id="PF00586">
    <property type="entry name" value="AIRS"/>
    <property type="match status" value="1"/>
</dbReference>
<dbReference type="InterPro" id="IPR036676">
    <property type="entry name" value="PurM-like_C_sf"/>
</dbReference>
<dbReference type="CDD" id="cd02197">
    <property type="entry name" value="HypE"/>
    <property type="match status" value="1"/>
</dbReference>
<dbReference type="InterPro" id="IPR036921">
    <property type="entry name" value="PurM-like_N_sf"/>
</dbReference>
<dbReference type="PANTHER" id="PTHR30303">
    <property type="entry name" value="HYDROGENASE ISOENZYMES FORMATION PROTEIN HYPE"/>
    <property type="match status" value="1"/>
</dbReference>
<dbReference type="EMBL" id="JAVJAN010000064">
    <property type="protein sequence ID" value="MDR5588845.1"/>
    <property type="molecule type" value="Genomic_DNA"/>
</dbReference>
<dbReference type="Gene3D" id="3.90.650.10">
    <property type="entry name" value="PurM-like C-terminal domain"/>
    <property type="match status" value="1"/>
</dbReference>
<gene>
    <name evidence="4" type="primary">hypE</name>
    <name evidence="4" type="ORF">RGC78_15350</name>
</gene>
<dbReference type="SUPFAM" id="SSF55326">
    <property type="entry name" value="PurM N-terminal domain-like"/>
    <property type="match status" value="1"/>
</dbReference>
<comment type="caution">
    <text evidence="4">The sequence shown here is derived from an EMBL/GenBank/DDBJ whole genome shotgun (WGS) entry which is preliminary data.</text>
</comment>
<protein>
    <submittedName>
        <fullName evidence="4">Hydrogenase expression/formation protein HypE</fullName>
    </submittedName>
</protein>
<evidence type="ECO:0000259" key="3">
    <source>
        <dbReference type="Pfam" id="PF02769"/>
    </source>
</evidence>
<dbReference type="NCBIfam" id="TIGR02124">
    <property type="entry name" value="hypE"/>
    <property type="match status" value="1"/>
</dbReference>
<proteinExistence type="inferred from homology"/>
<dbReference type="InterPro" id="IPR010918">
    <property type="entry name" value="PurM-like_C_dom"/>
</dbReference>
<dbReference type="SUPFAM" id="SSF56042">
    <property type="entry name" value="PurM C-terminal domain-like"/>
    <property type="match status" value="1"/>
</dbReference>
<dbReference type="InterPro" id="IPR011854">
    <property type="entry name" value="HypE"/>
</dbReference>
<evidence type="ECO:0000313" key="5">
    <source>
        <dbReference type="Proteomes" id="UP001256646"/>
    </source>
</evidence>
<reference evidence="4 5" key="1">
    <citation type="submission" date="2023-09" db="EMBL/GenBank/DDBJ databases">
        <authorList>
            <person name="Zhai L."/>
        </authorList>
    </citation>
    <scope>NUCLEOTIDE SEQUENCE [LARGE SCALE GENOMIC DNA]</scope>
    <source>
        <strain evidence="4 5">5 N-1</strain>
    </source>
</reference>
<feature type="domain" description="PurM-like C-terminal" evidence="3">
    <location>
        <begin position="161"/>
        <end position="312"/>
    </location>
</feature>
<dbReference type="Gene3D" id="3.30.1330.10">
    <property type="entry name" value="PurM-like, N-terminal domain"/>
    <property type="match status" value="1"/>
</dbReference>
<evidence type="ECO:0000256" key="1">
    <source>
        <dbReference type="ARBA" id="ARBA00006243"/>
    </source>
</evidence>
<dbReference type="PIRSF" id="PIRSF005644">
    <property type="entry name" value="Hdrgns_mtr_HypE"/>
    <property type="match status" value="1"/>
</dbReference>
<sequence length="335" mass="36693">MGIITLAHGSGGEETNKLIENIFIKYFNTEELKKQNDSAILNELNGKIAVTTDSFVVDPIFFKGGDIGKLSICGTVNDLAVSGSTPLYITAGFIIEEGFEIENLEKVVKSMTITAKEAKVKIVAGDTKVVEKGRGHKIYINTTGIGVIESYGYILKGSNVEVGDKIILSGTIGEHGMCIINEREKLSVESNIMSDCAALNILTKEIIKCTKEIRIMRDPTRGGLANTLNELVNISGKSMKIYKRDIPITEEVRSFCDLLGFDPLYVANEGKLICIVSKNEAEKVLRVMKSNVLGKDSAIIGEVIEDDRKYLYIETDLGSTKILKMAQGELLPRIC</sequence>
<evidence type="ECO:0000313" key="4">
    <source>
        <dbReference type="EMBL" id="MDR5588845.1"/>
    </source>
</evidence>
<dbReference type="Proteomes" id="UP001256646">
    <property type="component" value="Unassembled WGS sequence"/>
</dbReference>
<feature type="domain" description="PurM-like N-terminal" evidence="2">
    <location>
        <begin position="37"/>
        <end position="148"/>
    </location>
</feature>
<dbReference type="RefSeq" id="WP_252225515.1">
    <property type="nucleotide sequence ID" value="NZ_JAVJAN010000064.1"/>
</dbReference>
<evidence type="ECO:0000259" key="2">
    <source>
        <dbReference type="Pfam" id="PF00586"/>
    </source>
</evidence>
<name>A0ABU1EKC8_9CLOT</name>
<organism evidence="4 5">
    <name type="scientific">Clostridium aquiflavi</name>
    <dbReference type="NCBI Taxonomy" id="3073603"/>
    <lineage>
        <taxon>Bacteria</taxon>
        <taxon>Bacillati</taxon>
        <taxon>Bacillota</taxon>
        <taxon>Clostridia</taxon>
        <taxon>Eubacteriales</taxon>
        <taxon>Clostridiaceae</taxon>
        <taxon>Clostridium</taxon>
    </lineage>
</organism>
<dbReference type="InterPro" id="IPR016188">
    <property type="entry name" value="PurM-like_N"/>
</dbReference>
<dbReference type="PANTHER" id="PTHR30303:SF0">
    <property type="entry name" value="CARBAMOYL DEHYDRATASE HYPE"/>
    <property type="match status" value="1"/>
</dbReference>
<keyword evidence="5" id="KW-1185">Reference proteome</keyword>
<comment type="similarity">
    <text evidence="1">Belongs to the HypE family.</text>
</comment>